<protein>
    <submittedName>
        <fullName evidence="1">Uncharacterized protein</fullName>
    </submittedName>
</protein>
<sequence length="123" mass="14546">MTTVKTILDSYERTGSYRKTAREVGVAHNTVRRYVLRAQAAREGTIDAIVPESREIIQPCRVVTDEIREKIHRILENNRHKQKKQRCNAKLIWRYLLRDGHSLSYTTVKREVAAWKETYGYRE</sequence>
<keyword evidence="2" id="KW-1185">Reference proteome</keyword>
<feature type="non-terminal residue" evidence="1">
    <location>
        <position position="123"/>
    </location>
</feature>
<comment type="caution">
    <text evidence="1">The sequence shown here is derived from an EMBL/GenBank/DDBJ whole genome shotgun (WGS) entry which is preliminary data.</text>
</comment>
<evidence type="ECO:0000313" key="2">
    <source>
        <dbReference type="Proteomes" id="UP000730161"/>
    </source>
</evidence>
<proteinExistence type="predicted"/>
<dbReference type="Proteomes" id="UP000730161">
    <property type="component" value="Unassembled WGS sequence"/>
</dbReference>
<organism evidence="1 2">
    <name type="scientific">Methanocalculus chunghsingensis</name>
    <dbReference type="NCBI Taxonomy" id="156457"/>
    <lineage>
        <taxon>Archaea</taxon>
        <taxon>Methanobacteriati</taxon>
        <taxon>Methanobacteriota</taxon>
        <taxon>Stenosarchaea group</taxon>
        <taxon>Methanomicrobia</taxon>
        <taxon>Methanomicrobiales</taxon>
        <taxon>Methanocalculaceae</taxon>
        <taxon>Methanocalculus</taxon>
    </lineage>
</organism>
<evidence type="ECO:0000313" key="1">
    <source>
        <dbReference type="EMBL" id="MBR1369970.1"/>
    </source>
</evidence>
<accession>A0A8J8B513</accession>
<dbReference type="InterPro" id="IPR009057">
    <property type="entry name" value="Homeodomain-like_sf"/>
</dbReference>
<dbReference type="AlphaFoldDB" id="A0A8J8B513"/>
<dbReference type="SUPFAM" id="SSF46689">
    <property type="entry name" value="Homeodomain-like"/>
    <property type="match status" value="1"/>
</dbReference>
<name>A0A8J8B513_9EURY</name>
<dbReference type="EMBL" id="JWHL01000028">
    <property type="protein sequence ID" value="MBR1369970.1"/>
    <property type="molecule type" value="Genomic_DNA"/>
</dbReference>
<reference evidence="1" key="1">
    <citation type="submission" date="2014-12" db="EMBL/GenBank/DDBJ databases">
        <authorList>
            <person name="Huang H.-H."/>
            <person name="Chen S.-C."/>
            <person name="Lai M.-C."/>
        </authorList>
    </citation>
    <scope>NUCLEOTIDE SEQUENCE</scope>
    <source>
        <strain evidence="1">K1F9705b</strain>
    </source>
</reference>
<gene>
    <name evidence="1" type="ORF">RJ53_10970</name>
</gene>